<sequence>MATSSAAPSPQSLAPLNDADMERLEQLLDTVPAPLEPLDLMMLDGYLCGVLLQPAQVPEARWFPHVIDADGRAAPASFPSAPLQALVRRRHAELNRAIHGRQWFDPWVFELDDEDDPLQTVMPWVAGFALAMECFPQLMRNDAREVLEPLAVLYRVFDPEDLEDADDLLEMIEMIEPPADLSDAVEGLVTSTLLLADVSRPQSGRPAGAAAKARKPASQRGAAARPAGRAAPAKKTGPKH</sequence>
<evidence type="ECO:0000313" key="2">
    <source>
        <dbReference type="EMBL" id="GAA0761324.1"/>
    </source>
</evidence>
<evidence type="ECO:0008006" key="4">
    <source>
        <dbReference type="Google" id="ProtNLM"/>
    </source>
</evidence>
<comment type="caution">
    <text evidence="2">The sequence shown here is derived from an EMBL/GenBank/DDBJ whole genome shotgun (WGS) entry which is preliminary data.</text>
</comment>
<organism evidence="2 3">
    <name type="scientific">Ideonella azotifigens</name>
    <dbReference type="NCBI Taxonomy" id="513160"/>
    <lineage>
        <taxon>Bacteria</taxon>
        <taxon>Pseudomonadati</taxon>
        <taxon>Pseudomonadota</taxon>
        <taxon>Betaproteobacteria</taxon>
        <taxon>Burkholderiales</taxon>
        <taxon>Sphaerotilaceae</taxon>
        <taxon>Ideonella</taxon>
    </lineage>
</organism>
<evidence type="ECO:0000256" key="1">
    <source>
        <dbReference type="SAM" id="MobiDB-lite"/>
    </source>
</evidence>
<dbReference type="EMBL" id="BAAAEW010000026">
    <property type="protein sequence ID" value="GAA0761324.1"/>
    <property type="molecule type" value="Genomic_DNA"/>
</dbReference>
<dbReference type="Proteomes" id="UP001500279">
    <property type="component" value="Unassembled WGS sequence"/>
</dbReference>
<dbReference type="InterPro" id="IPR036255">
    <property type="entry name" value="YgfB-like_sf"/>
</dbReference>
<dbReference type="SUPFAM" id="SSF101327">
    <property type="entry name" value="YgfB-like"/>
    <property type="match status" value="1"/>
</dbReference>
<dbReference type="NCBIfam" id="TIGR02292">
    <property type="entry name" value="ygfB_yecA"/>
    <property type="match status" value="1"/>
</dbReference>
<dbReference type="RefSeq" id="WP_231012892.1">
    <property type="nucleotide sequence ID" value="NZ_BAAAEW010000026.1"/>
</dbReference>
<dbReference type="Pfam" id="PF03695">
    <property type="entry name" value="UPF0149"/>
    <property type="match status" value="1"/>
</dbReference>
<dbReference type="InterPro" id="IPR011978">
    <property type="entry name" value="YgfB-like"/>
</dbReference>
<gene>
    <name evidence="2" type="ORF">GCM10009107_44980</name>
</gene>
<feature type="compositionally biased region" description="Low complexity" evidence="1">
    <location>
        <begin position="202"/>
        <end position="211"/>
    </location>
</feature>
<name>A0ABP3VKA8_9BURK</name>
<evidence type="ECO:0000313" key="3">
    <source>
        <dbReference type="Proteomes" id="UP001500279"/>
    </source>
</evidence>
<reference evidence="3" key="1">
    <citation type="journal article" date="2019" name="Int. J. Syst. Evol. Microbiol.">
        <title>The Global Catalogue of Microorganisms (GCM) 10K type strain sequencing project: providing services to taxonomists for standard genome sequencing and annotation.</title>
        <authorList>
            <consortium name="The Broad Institute Genomics Platform"/>
            <consortium name="The Broad Institute Genome Sequencing Center for Infectious Disease"/>
            <person name="Wu L."/>
            <person name="Ma J."/>
        </authorList>
    </citation>
    <scope>NUCLEOTIDE SEQUENCE [LARGE SCALE GENOMIC DNA]</scope>
    <source>
        <strain evidence="3">JCM 15503</strain>
    </source>
</reference>
<feature type="compositionally biased region" description="Low complexity" evidence="1">
    <location>
        <begin position="218"/>
        <end position="240"/>
    </location>
</feature>
<dbReference type="Gene3D" id="1.20.120.740">
    <property type="entry name" value="YgfB uncharacterised protein family UPF0149, PF03695"/>
    <property type="match status" value="1"/>
</dbReference>
<protein>
    <recommendedName>
        <fullName evidence="4">YecA family protein</fullName>
    </recommendedName>
</protein>
<feature type="region of interest" description="Disordered" evidence="1">
    <location>
        <begin position="200"/>
        <end position="240"/>
    </location>
</feature>
<accession>A0ABP3VKA8</accession>
<keyword evidence="3" id="KW-1185">Reference proteome</keyword>
<proteinExistence type="predicted"/>